<comment type="caution">
    <text evidence="8">The sequence shown here is derived from an EMBL/GenBank/DDBJ whole genome shotgun (WGS) entry which is preliminary data.</text>
</comment>
<feature type="region of interest" description="Disordered" evidence="6">
    <location>
        <begin position="508"/>
        <end position="550"/>
    </location>
</feature>
<dbReference type="Proteomes" id="UP001321760">
    <property type="component" value="Unassembled WGS sequence"/>
</dbReference>
<feature type="active site" description="Charge relay system" evidence="5">
    <location>
        <position position="257"/>
    </location>
</feature>
<sequence length="706" mass="75002">MIRQEMVALSWPPGAGPVPKGWGSFMYDDSAGFGTFAYVIDYNCMKSHPEFDDVRSTMRSLYPGPNPVTSDIPEADGKRHGTKVLSKIVGKNFGMAKRAQTINTVFDHRQYIAEHWLDAMVKVHEDIRSHSGRGPKSVVTMSVAMLPSMAGGDAYVRKMSYLIQSIINTGAVFVTGSGNAGTDGGGMAVYGLPALLRNPAHPNAVTDMIVVGGVLADGAYTMSASDAPFVDVYAPSRDVKLPAPTFPSLYDQGSGTSFAAPTVAGLALYLRGLEPGLTTAAAVKSRIVELAYVREAPPGKNPADYFQPMIWNGQLIGGGNVCGTGGPAKRQVTGPGSSCPVNIPPPAVAATFNRGAPSPTCASSGCGQFCRGFFCEGSPVLTNPDFLDPRNPNSVQNPASPNYGQWVEPDPRDPADPGVILKEPYDPFPSIPPAPTDCFSTTSTVQCMGSGGRRACYTATGVCVTAPPPMPTPIVHGSASCPAGQQCLATNIVPTNCRNVAARTYIPEPPTTLTASSPGPMMTPASGPSTPSSVAHHQVDTREEQREGGRSVATMNNTTSVEVVDRLHGRQTRQICDKLISCGHCATPRYVPCVHAQVEALLGFGGNDLVARVFVDGNLKCMAFGKIRCDWPEDEDGSPCWNVYESVDCGGGTQLLWQDDFMYLHHDGTRFPLPFGPAVSKREVWCPITVGRLCAIHVYTARSGFC</sequence>
<reference evidence="8" key="1">
    <citation type="journal article" date="2023" name="Mol. Phylogenet. Evol.">
        <title>Genome-scale phylogeny and comparative genomics of the fungal order Sordariales.</title>
        <authorList>
            <person name="Hensen N."/>
            <person name="Bonometti L."/>
            <person name="Westerberg I."/>
            <person name="Brannstrom I.O."/>
            <person name="Guillou S."/>
            <person name="Cros-Aarteil S."/>
            <person name="Calhoun S."/>
            <person name="Haridas S."/>
            <person name="Kuo A."/>
            <person name="Mondo S."/>
            <person name="Pangilinan J."/>
            <person name="Riley R."/>
            <person name="LaButti K."/>
            <person name="Andreopoulos B."/>
            <person name="Lipzen A."/>
            <person name="Chen C."/>
            <person name="Yan M."/>
            <person name="Daum C."/>
            <person name="Ng V."/>
            <person name="Clum A."/>
            <person name="Steindorff A."/>
            <person name="Ohm R.A."/>
            <person name="Martin F."/>
            <person name="Silar P."/>
            <person name="Natvig D.O."/>
            <person name="Lalanne C."/>
            <person name="Gautier V."/>
            <person name="Ament-Velasquez S.L."/>
            <person name="Kruys A."/>
            <person name="Hutchinson M.I."/>
            <person name="Powell A.J."/>
            <person name="Barry K."/>
            <person name="Miller A.N."/>
            <person name="Grigoriev I.V."/>
            <person name="Debuchy R."/>
            <person name="Gladieux P."/>
            <person name="Hiltunen Thoren M."/>
            <person name="Johannesson H."/>
        </authorList>
    </citation>
    <scope>NUCLEOTIDE SEQUENCE</scope>
    <source>
        <strain evidence="8">PSN243</strain>
    </source>
</reference>
<dbReference type="GO" id="GO:0006508">
    <property type="term" value="P:proteolysis"/>
    <property type="evidence" value="ECO:0007669"/>
    <property type="project" value="UniProtKB-KW"/>
</dbReference>
<evidence type="ECO:0000313" key="9">
    <source>
        <dbReference type="Proteomes" id="UP001321760"/>
    </source>
</evidence>
<gene>
    <name evidence="8" type="ORF">QBC34DRAFT_391667</name>
</gene>
<protein>
    <submittedName>
        <fullName evidence="8">Peptidase S8/S53 domain-containing protein</fullName>
    </submittedName>
</protein>
<dbReference type="PANTHER" id="PTHR43806:SF58">
    <property type="entry name" value="ALKALINE PROTEASE 1-RELATED"/>
    <property type="match status" value="1"/>
</dbReference>
<reference evidence="8" key="2">
    <citation type="submission" date="2023-05" db="EMBL/GenBank/DDBJ databases">
        <authorList>
            <consortium name="Lawrence Berkeley National Laboratory"/>
            <person name="Steindorff A."/>
            <person name="Hensen N."/>
            <person name="Bonometti L."/>
            <person name="Westerberg I."/>
            <person name="Brannstrom I.O."/>
            <person name="Guillou S."/>
            <person name="Cros-Aarteil S."/>
            <person name="Calhoun S."/>
            <person name="Haridas S."/>
            <person name="Kuo A."/>
            <person name="Mondo S."/>
            <person name="Pangilinan J."/>
            <person name="Riley R."/>
            <person name="Labutti K."/>
            <person name="Andreopoulos B."/>
            <person name="Lipzen A."/>
            <person name="Chen C."/>
            <person name="Yanf M."/>
            <person name="Daum C."/>
            <person name="Ng V."/>
            <person name="Clum A."/>
            <person name="Ohm R."/>
            <person name="Martin F."/>
            <person name="Silar P."/>
            <person name="Natvig D."/>
            <person name="Lalanne C."/>
            <person name="Gautier V."/>
            <person name="Ament-Velasquez S.L."/>
            <person name="Kruys A."/>
            <person name="Hutchinson M.I."/>
            <person name="Powell A.J."/>
            <person name="Barry K."/>
            <person name="Miller A.N."/>
            <person name="Grigoriev I.V."/>
            <person name="Debuchy R."/>
            <person name="Gladieux P."/>
            <person name="Thoren M.H."/>
            <person name="Johannesson H."/>
        </authorList>
    </citation>
    <scope>NUCLEOTIDE SEQUENCE</scope>
    <source>
        <strain evidence="8">PSN243</strain>
    </source>
</reference>
<dbReference type="AlphaFoldDB" id="A0AAV9H5C1"/>
<accession>A0AAV9H5C1</accession>
<evidence type="ECO:0000313" key="8">
    <source>
        <dbReference type="EMBL" id="KAK4455139.1"/>
    </source>
</evidence>
<feature type="active site" description="Charge relay system" evidence="5">
    <location>
        <position position="41"/>
    </location>
</feature>
<dbReference type="InterPro" id="IPR023828">
    <property type="entry name" value="Peptidase_S8_Ser-AS"/>
</dbReference>
<evidence type="ECO:0000256" key="5">
    <source>
        <dbReference type="PROSITE-ProRule" id="PRU01240"/>
    </source>
</evidence>
<evidence type="ECO:0000256" key="4">
    <source>
        <dbReference type="ARBA" id="ARBA00022825"/>
    </source>
</evidence>
<keyword evidence="2 5" id="KW-0645">Protease</keyword>
<dbReference type="InterPro" id="IPR050131">
    <property type="entry name" value="Peptidase_S8_subtilisin-like"/>
</dbReference>
<feature type="region of interest" description="Disordered" evidence="6">
    <location>
        <begin position="391"/>
        <end position="411"/>
    </location>
</feature>
<dbReference type="PROSITE" id="PS00138">
    <property type="entry name" value="SUBTILASE_SER"/>
    <property type="match status" value="1"/>
</dbReference>
<dbReference type="SUPFAM" id="SSF52743">
    <property type="entry name" value="Subtilisin-like"/>
    <property type="match status" value="1"/>
</dbReference>
<dbReference type="PROSITE" id="PS51892">
    <property type="entry name" value="SUBTILASE"/>
    <property type="match status" value="1"/>
</dbReference>
<evidence type="ECO:0000256" key="2">
    <source>
        <dbReference type="ARBA" id="ARBA00022670"/>
    </source>
</evidence>
<keyword evidence="4 5" id="KW-0720">Serine protease</keyword>
<dbReference type="PRINTS" id="PR00723">
    <property type="entry name" value="SUBTILISIN"/>
</dbReference>
<evidence type="ECO:0000256" key="3">
    <source>
        <dbReference type="ARBA" id="ARBA00022801"/>
    </source>
</evidence>
<evidence type="ECO:0000256" key="1">
    <source>
        <dbReference type="ARBA" id="ARBA00011073"/>
    </source>
</evidence>
<keyword evidence="9" id="KW-1185">Reference proteome</keyword>
<keyword evidence="3 5" id="KW-0378">Hydrolase</keyword>
<feature type="compositionally biased region" description="Basic and acidic residues" evidence="6">
    <location>
        <begin position="537"/>
        <end position="549"/>
    </location>
</feature>
<dbReference type="GO" id="GO:0004252">
    <property type="term" value="F:serine-type endopeptidase activity"/>
    <property type="evidence" value="ECO:0007669"/>
    <property type="project" value="UniProtKB-UniRule"/>
</dbReference>
<dbReference type="InterPro" id="IPR000209">
    <property type="entry name" value="Peptidase_S8/S53_dom"/>
</dbReference>
<evidence type="ECO:0000256" key="6">
    <source>
        <dbReference type="SAM" id="MobiDB-lite"/>
    </source>
</evidence>
<name>A0AAV9H5C1_9PEZI</name>
<feature type="active site" description="Charge relay system" evidence="5">
    <location>
        <position position="80"/>
    </location>
</feature>
<dbReference type="Gene3D" id="3.40.50.200">
    <property type="entry name" value="Peptidase S8/S53 domain"/>
    <property type="match status" value="1"/>
</dbReference>
<evidence type="ECO:0000259" key="7">
    <source>
        <dbReference type="Pfam" id="PF00082"/>
    </source>
</evidence>
<dbReference type="InterPro" id="IPR036852">
    <property type="entry name" value="Peptidase_S8/S53_dom_sf"/>
</dbReference>
<feature type="compositionally biased region" description="Polar residues" evidence="6">
    <location>
        <begin position="391"/>
        <end position="403"/>
    </location>
</feature>
<dbReference type="InterPro" id="IPR015500">
    <property type="entry name" value="Peptidase_S8_subtilisin-rel"/>
</dbReference>
<proteinExistence type="inferred from homology"/>
<feature type="compositionally biased region" description="Polar residues" evidence="6">
    <location>
        <begin position="526"/>
        <end position="535"/>
    </location>
</feature>
<dbReference type="PANTHER" id="PTHR43806">
    <property type="entry name" value="PEPTIDASE S8"/>
    <property type="match status" value="1"/>
</dbReference>
<organism evidence="8 9">
    <name type="scientific">Podospora aff. communis PSN243</name>
    <dbReference type="NCBI Taxonomy" id="3040156"/>
    <lineage>
        <taxon>Eukaryota</taxon>
        <taxon>Fungi</taxon>
        <taxon>Dikarya</taxon>
        <taxon>Ascomycota</taxon>
        <taxon>Pezizomycotina</taxon>
        <taxon>Sordariomycetes</taxon>
        <taxon>Sordariomycetidae</taxon>
        <taxon>Sordariales</taxon>
        <taxon>Podosporaceae</taxon>
        <taxon>Podospora</taxon>
    </lineage>
</organism>
<comment type="similarity">
    <text evidence="1 5">Belongs to the peptidase S8 family.</text>
</comment>
<dbReference type="EMBL" id="MU865915">
    <property type="protein sequence ID" value="KAK4455139.1"/>
    <property type="molecule type" value="Genomic_DNA"/>
</dbReference>
<dbReference type="Pfam" id="PF00082">
    <property type="entry name" value="Peptidase_S8"/>
    <property type="match status" value="1"/>
</dbReference>
<feature type="domain" description="Peptidase S8/S53" evidence="7">
    <location>
        <begin position="39"/>
        <end position="291"/>
    </location>
</feature>